<gene>
    <name evidence="1" type="ORF">CDAR_475361</name>
</gene>
<proteinExistence type="predicted"/>
<dbReference type="EMBL" id="BPLQ01002694">
    <property type="protein sequence ID" value="GIX95027.1"/>
    <property type="molecule type" value="Genomic_DNA"/>
</dbReference>
<organism evidence="1 2">
    <name type="scientific">Caerostris darwini</name>
    <dbReference type="NCBI Taxonomy" id="1538125"/>
    <lineage>
        <taxon>Eukaryota</taxon>
        <taxon>Metazoa</taxon>
        <taxon>Ecdysozoa</taxon>
        <taxon>Arthropoda</taxon>
        <taxon>Chelicerata</taxon>
        <taxon>Arachnida</taxon>
        <taxon>Araneae</taxon>
        <taxon>Araneomorphae</taxon>
        <taxon>Entelegynae</taxon>
        <taxon>Araneoidea</taxon>
        <taxon>Araneidae</taxon>
        <taxon>Caerostris</taxon>
    </lineage>
</organism>
<dbReference type="AlphaFoldDB" id="A0AAV4PCA4"/>
<protein>
    <submittedName>
        <fullName evidence="1">Uncharacterized protein</fullName>
    </submittedName>
</protein>
<evidence type="ECO:0000313" key="2">
    <source>
        <dbReference type="Proteomes" id="UP001054837"/>
    </source>
</evidence>
<reference evidence="1 2" key="1">
    <citation type="submission" date="2021-06" db="EMBL/GenBank/DDBJ databases">
        <title>Caerostris darwini draft genome.</title>
        <authorList>
            <person name="Kono N."/>
            <person name="Arakawa K."/>
        </authorList>
    </citation>
    <scope>NUCLEOTIDE SEQUENCE [LARGE SCALE GENOMIC DNA]</scope>
</reference>
<evidence type="ECO:0000313" key="1">
    <source>
        <dbReference type="EMBL" id="GIX95027.1"/>
    </source>
</evidence>
<name>A0AAV4PCA4_9ARAC</name>
<keyword evidence="2" id="KW-1185">Reference proteome</keyword>
<comment type="caution">
    <text evidence="1">The sequence shown here is derived from an EMBL/GenBank/DDBJ whole genome shotgun (WGS) entry which is preliminary data.</text>
</comment>
<sequence>MLYLTACRNSRIGASITRRSLDPMRQSNQVFLQIFRVTTAIGNTIGNRVSRRHCKSFSITSCFLAFSPELEKHPSYILNLTDRSRRDGEGQ</sequence>
<accession>A0AAV4PCA4</accession>
<dbReference type="Proteomes" id="UP001054837">
    <property type="component" value="Unassembled WGS sequence"/>
</dbReference>